<evidence type="ECO:0000313" key="3">
    <source>
        <dbReference type="EMBL" id="GMS94504.1"/>
    </source>
</evidence>
<name>A0AAV5TJL8_9BILA</name>
<dbReference type="Proteomes" id="UP001432027">
    <property type="component" value="Unassembled WGS sequence"/>
</dbReference>
<organism evidence="3 4">
    <name type="scientific">Pristionchus entomophagus</name>
    <dbReference type="NCBI Taxonomy" id="358040"/>
    <lineage>
        <taxon>Eukaryota</taxon>
        <taxon>Metazoa</taxon>
        <taxon>Ecdysozoa</taxon>
        <taxon>Nematoda</taxon>
        <taxon>Chromadorea</taxon>
        <taxon>Rhabditida</taxon>
        <taxon>Rhabditina</taxon>
        <taxon>Diplogasteromorpha</taxon>
        <taxon>Diplogasteroidea</taxon>
        <taxon>Neodiplogasteridae</taxon>
        <taxon>Pristionchus</taxon>
    </lineage>
</organism>
<protein>
    <submittedName>
        <fullName evidence="3">Uncharacterized protein</fullName>
    </submittedName>
</protein>
<dbReference type="AlphaFoldDB" id="A0AAV5TJL8"/>
<evidence type="ECO:0000256" key="1">
    <source>
        <dbReference type="SAM" id="MobiDB-lite"/>
    </source>
</evidence>
<keyword evidence="2" id="KW-0732">Signal</keyword>
<evidence type="ECO:0000313" key="4">
    <source>
        <dbReference type="Proteomes" id="UP001432027"/>
    </source>
</evidence>
<proteinExistence type="predicted"/>
<accession>A0AAV5TJL8</accession>
<feature type="chain" id="PRO_5043383353" evidence="2">
    <location>
        <begin position="18"/>
        <end position="676"/>
    </location>
</feature>
<comment type="caution">
    <text evidence="3">The sequence shown here is derived from an EMBL/GenBank/DDBJ whole genome shotgun (WGS) entry which is preliminary data.</text>
</comment>
<feature type="region of interest" description="Disordered" evidence="1">
    <location>
        <begin position="358"/>
        <end position="392"/>
    </location>
</feature>
<evidence type="ECO:0000256" key="2">
    <source>
        <dbReference type="SAM" id="SignalP"/>
    </source>
</evidence>
<feature type="compositionally biased region" description="Low complexity" evidence="1">
    <location>
        <begin position="378"/>
        <end position="387"/>
    </location>
</feature>
<keyword evidence="4" id="KW-1185">Reference proteome</keyword>
<reference evidence="3" key="1">
    <citation type="submission" date="2023-10" db="EMBL/GenBank/DDBJ databases">
        <title>Genome assembly of Pristionchus species.</title>
        <authorList>
            <person name="Yoshida K."/>
            <person name="Sommer R.J."/>
        </authorList>
    </citation>
    <scope>NUCLEOTIDE SEQUENCE</scope>
    <source>
        <strain evidence="3">RS0144</strain>
    </source>
</reference>
<feature type="compositionally biased region" description="Polar residues" evidence="1">
    <location>
        <begin position="363"/>
        <end position="377"/>
    </location>
</feature>
<feature type="compositionally biased region" description="Polar residues" evidence="1">
    <location>
        <begin position="236"/>
        <end position="246"/>
    </location>
</feature>
<sequence>RMHLTLAVIGLAAAAVAQEFIPIGGGSGAGSRQGITPGFGEPFTPSIINPSFQPANFAGNRPNPIPLFPKTQQAGTPHAAPVDFTFVHQHSYKEPFRSDQTVTSFVNPIGAARPNIPRTLGRENIYIDPRTDPNSDISKAEAAKKAKNMVFYGLAAPIEKLHSADEFAPSSVPLQNPWDQWYDRFTVAPVDPRSSHYLLTQTKRPTMVDIPFYAADRGKREAETTTEPTGEDAEESTTTVPATTQLSDAIGATTTIAALVTTLSDAAVVTETTTDFASIATTTAPSATSETASTAGETTTATAVNTTAAASTAITPATIAASTAVSASSAKPVNLTAATAAVVVATSLNSDVVTAPTARRLGTQHTSAQLTESKTADTTPSPSTGPSIPFRPHIRRLQTATPKSTAATQKQRALRTKVSLRTTVEVEKTTPAPSTRHSLVPLKVSSVGSAKNSSRAITTKLPLRTTTFQRRPNGRSRVPLRRVFNATSTAAPIAPTKYSGTESAGTSAAVTSPKATTSTAAAATATTPATTLSTLKALNRADTTTAARSKKPFRIFSKRPLIPSKLPARTPIIEERKPAAIDSNNIGMLRTEVNRLLTTVVQLQSTVIAQQQRIALLENQLRLRRASGRKPTNSKTTRFLATDGRERTTMDIRKGRSIQLRNIVAQAKLRQRSSLA</sequence>
<gene>
    <name evidence="3" type="ORF">PENTCL1PPCAC_16679</name>
</gene>
<feature type="non-terminal residue" evidence="3">
    <location>
        <position position="1"/>
    </location>
</feature>
<feature type="region of interest" description="Disordered" evidence="1">
    <location>
        <begin position="214"/>
        <end position="246"/>
    </location>
</feature>
<feature type="signal peptide" evidence="2">
    <location>
        <begin position="1"/>
        <end position="17"/>
    </location>
</feature>
<dbReference type="EMBL" id="BTSX01000004">
    <property type="protein sequence ID" value="GMS94504.1"/>
    <property type="molecule type" value="Genomic_DNA"/>
</dbReference>